<keyword evidence="8" id="KW-1185">Reference proteome</keyword>
<keyword evidence="4 5" id="KW-0472">Membrane</keyword>
<keyword evidence="2 5" id="KW-0812">Transmembrane</keyword>
<dbReference type="GO" id="GO:0016020">
    <property type="term" value="C:membrane"/>
    <property type="evidence" value="ECO:0007669"/>
    <property type="project" value="UniProtKB-SubCell"/>
</dbReference>
<evidence type="ECO:0000259" key="6">
    <source>
        <dbReference type="Pfam" id="PF01284"/>
    </source>
</evidence>
<proteinExistence type="predicted"/>
<evidence type="ECO:0000313" key="8">
    <source>
        <dbReference type="Proteomes" id="UP000226192"/>
    </source>
</evidence>
<organism evidence="7 8">
    <name type="scientific">Ophiocordyceps australis</name>
    <dbReference type="NCBI Taxonomy" id="1399860"/>
    <lineage>
        <taxon>Eukaryota</taxon>
        <taxon>Fungi</taxon>
        <taxon>Dikarya</taxon>
        <taxon>Ascomycota</taxon>
        <taxon>Pezizomycotina</taxon>
        <taxon>Sordariomycetes</taxon>
        <taxon>Hypocreomycetidae</taxon>
        <taxon>Hypocreales</taxon>
        <taxon>Ophiocordycipitaceae</taxon>
        <taxon>Ophiocordyceps</taxon>
    </lineage>
</organism>
<dbReference type="Pfam" id="PF01284">
    <property type="entry name" value="MARVEL"/>
    <property type="match status" value="1"/>
</dbReference>
<keyword evidence="3 5" id="KW-1133">Transmembrane helix</keyword>
<dbReference type="PANTHER" id="PTHR39608:SF2">
    <property type="entry name" value="MARVEL DOMAIN-CONTAINING PROTEIN"/>
    <property type="match status" value="1"/>
</dbReference>
<feature type="transmembrane region" description="Helical" evidence="5">
    <location>
        <begin position="122"/>
        <end position="141"/>
    </location>
</feature>
<feature type="domain" description="MARVEL" evidence="6">
    <location>
        <begin position="17"/>
        <end position="133"/>
    </location>
</feature>
<sequence>MGLARGGLRMLATANHFMIFLSALIVTGILSYFLHKFPQRNTHLIFQEVVAVITFIIYLVGTVLPFMENYHGHMVPLNMILSYLWLTSFIFSAQDWSGNRCYPTYPAVGQCGKKHTVEAFNFLAFLFLLANVITEGLIWRARRTDGIVTKNHHHTTSTTGPPVV</sequence>
<comment type="subcellular location">
    <subcellularLocation>
        <location evidence="1">Membrane</location>
        <topology evidence="1">Multi-pass membrane protein</topology>
    </subcellularLocation>
</comment>
<name>A0A2C5Y591_9HYPO</name>
<feature type="transmembrane region" description="Helical" evidence="5">
    <location>
        <begin position="45"/>
        <end position="67"/>
    </location>
</feature>
<evidence type="ECO:0000256" key="4">
    <source>
        <dbReference type="ARBA" id="ARBA00023136"/>
    </source>
</evidence>
<dbReference type="STRING" id="1399860.A0A2C5Y591"/>
<comment type="caution">
    <text evidence="7">The sequence shown here is derived from an EMBL/GenBank/DDBJ whole genome shotgun (WGS) entry which is preliminary data.</text>
</comment>
<dbReference type="EMBL" id="NJET01000062">
    <property type="protein sequence ID" value="PHH62846.1"/>
    <property type="molecule type" value="Genomic_DNA"/>
</dbReference>
<evidence type="ECO:0000256" key="3">
    <source>
        <dbReference type="ARBA" id="ARBA00022989"/>
    </source>
</evidence>
<dbReference type="AlphaFoldDB" id="A0A2C5Y591"/>
<dbReference type="OrthoDB" id="20872at2759"/>
<evidence type="ECO:0000256" key="5">
    <source>
        <dbReference type="SAM" id="Phobius"/>
    </source>
</evidence>
<reference evidence="7 8" key="1">
    <citation type="submission" date="2017-06" db="EMBL/GenBank/DDBJ databases">
        <title>Ant-infecting Ophiocordyceps genomes reveal a high diversity of potential behavioral manipulation genes and a possible major role for enterotoxins.</title>
        <authorList>
            <person name="De Bekker C."/>
            <person name="Evans H.C."/>
            <person name="Brachmann A."/>
            <person name="Hughes D.P."/>
        </authorList>
    </citation>
    <scope>NUCLEOTIDE SEQUENCE [LARGE SCALE GENOMIC DNA]</scope>
    <source>
        <strain evidence="7 8">Map64</strain>
    </source>
</reference>
<evidence type="ECO:0000313" key="7">
    <source>
        <dbReference type="EMBL" id="PHH62846.1"/>
    </source>
</evidence>
<dbReference type="PANTHER" id="PTHR39608">
    <property type="entry name" value="INTEGRAL MEMBRANE PROTEIN (AFU_ORTHOLOGUE AFUA_5G08640)"/>
    <property type="match status" value="1"/>
</dbReference>
<dbReference type="InterPro" id="IPR008253">
    <property type="entry name" value="Marvel"/>
</dbReference>
<accession>A0A2C5Y591</accession>
<gene>
    <name evidence="7" type="ORF">CDD81_6646</name>
</gene>
<feature type="transmembrane region" description="Helical" evidence="5">
    <location>
        <begin position="74"/>
        <end position="93"/>
    </location>
</feature>
<feature type="transmembrane region" description="Helical" evidence="5">
    <location>
        <begin position="12"/>
        <end position="33"/>
    </location>
</feature>
<evidence type="ECO:0000256" key="2">
    <source>
        <dbReference type="ARBA" id="ARBA00022692"/>
    </source>
</evidence>
<evidence type="ECO:0000256" key="1">
    <source>
        <dbReference type="ARBA" id="ARBA00004141"/>
    </source>
</evidence>
<dbReference type="Proteomes" id="UP000226192">
    <property type="component" value="Unassembled WGS sequence"/>
</dbReference>
<protein>
    <recommendedName>
        <fullName evidence="6">MARVEL domain-containing protein</fullName>
    </recommendedName>
</protein>